<dbReference type="PANTHER" id="PTHR35792">
    <property type="entry name" value="GENERAL STRESS PROTEIN"/>
    <property type="match status" value="1"/>
</dbReference>
<dbReference type="AlphaFoldDB" id="A0A147K6U8"/>
<evidence type="ECO:0000313" key="4">
    <source>
        <dbReference type="Proteomes" id="UP000074108"/>
    </source>
</evidence>
<evidence type="ECO:0000256" key="1">
    <source>
        <dbReference type="SAM" id="MobiDB-lite"/>
    </source>
</evidence>
<feature type="transmembrane region" description="Helical" evidence="2">
    <location>
        <begin position="20"/>
        <end position="38"/>
    </location>
</feature>
<sequence length="157" mass="16913">MDGVATLEDTKQDTAGRDFVLGAVLGGLVGAATALFLAPKPGKELREDMNSQASNLKVKATEWKETAVTKGSSIVEATKDKTASLQTSIQGIRDRVASSNTNDEVEEVESLEPTKGSYEPHDEKAENEAKLHQVNEGQDEEVYLKAVNQYDGSETNV</sequence>
<keyword evidence="2" id="KW-0812">Transmembrane</keyword>
<feature type="compositionally biased region" description="Basic and acidic residues" evidence="1">
    <location>
        <begin position="118"/>
        <end position="133"/>
    </location>
</feature>
<evidence type="ECO:0000313" key="3">
    <source>
        <dbReference type="EMBL" id="KUP05554.1"/>
    </source>
</evidence>
<dbReference type="InterPro" id="IPR052928">
    <property type="entry name" value="Desiccation-related_membrane"/>
</dbReference>
<gene>
    <name evidence="3" type="ORF">Q75_11785</name>
</gene>
<protein>
    <recommendedName>
        <fullName evidence="5">General stress protein</fullName>
    </recommendedName>
</protein>
<dbReference type="EMBL" id="LDYG01000035">
    <property type="protein sequence ID" value="KUP05554.1"/>
    <property type="molecule type" value="Genomic_DNA"/>
</dbReference>
<dbReference type="STRING" id="1150625.Q75_11785"/>
<dbReference type="InterPro" id="IPR024623">
    <property type="entry name" value="YtxH"/>
</dbReference>
<keyword evidence="4" id="KW-1185">Reference proteome</keyword>
<keyword evidence="2" id="KW-1133">Transmembrane helix</keyword>
<reference evidence="3 4" key="1">
    <citation type="journal article" date="2016" name="Front. Microbiol.">
        <title>Microevolution Analysis of Bacillus coahuilensis Unveils Differences in Phosphorus Acquisition Strategies and Their Regulation.</title>
        <authorList>
            <person name="Gomez-Lunar Z."/>
            <person name="Hernandez-Gonzalez I."/>
            <person name="Rodriguez-Torres M.D."/>
            <person name="Souza V."/>
            <person name="Olmedo-Alvarez G."/>
        </authorList>
    </citation>
    <scope>NUCLEOTIDE SEQUENCE [LARGE SCALE GENOMIC DNA]</scope>
    <source>
        <strain evidence="4">p1.1.43</strain>
    </source>
</reference>
<accession>A0A147K6U8</accession>
<feature type="region of interest" description="Disordered" evidence="1">
    <location>
        <begin position="95"/>
        <end position="140"/>
    </location>
</feature>
<dbReference type="Pfam" id="PF12732">
    <property type="entry name" value="YtxH"/>
    <property type="match status" value="1"/>
</dbReference>
<dbReference type="Proteomes" id="UP000074108">
    <property type="component" value="Unassembled WGS sequence"/>
</dbReference>
<keyword evidence="2" id="KW-0472">Membrane</keyword>
<proteinExistence type="predicted"/>
<dbReference type="PANTHER" id="PTHR35792:SF1">
    <property type="entry name" value="SLL0268 PROTEIN"/>
    <property type="match status" value="1"/>
</dbReference>
<comment type="caution">
    <text evidence="3">The sequence shown here is derived from an EMBL/GenBank/DDBJ whole genome shotgun (WGS) entry which is preliminary data.</text>
</comment>
<dbReference type="PATRIC" id="fig|1150625.3.peg.2508"/>
<organism evidence="3 4">
    <name type="scientific">Bacillus coahuilensis p1.1.43</name>
    <dbReference type="NCBI Taxonomy" id="1150625"/>
    <lineage>
        <taxon>Bacteria</taxon>
        <taxon>Bacillati</taxon>
        <taxon>Bacillota</taxon>
        <taxon>Bacilli</taxon>
        <taxon>Bacillales</taxon>
        <taxon>Bacillaceae</taxon>
        <taxon>Bacillus</taxon>
    </lineage>
</organism>
<evidence type="ECO:0000256" key="2">
    <source>
        <dbReference type="SAM" id="Phobius"/>
    </source>
</evidence>
<name>A0A147K6U8_9BACI</name>
<evidence type="ECO:0008006" key="5">
    <source>
        <dbReference type="Google" id="ProtNLM"/>
    </source>
</evidence>